<evidence type="ECO:0000313" key="2">
    <source>
        <dbReference type="Proteomes" id="UP000009096"/>
    </source>
</evidence>
<protein>
    <submittedName>
        <fullName evidence="1">Uncharacterized protein</fullName>
    </submittedName>
</protein>
<organism evidence="1 2">
    <name type="scientific">Gibberella moniliformis (strain M3125 / FGSC 7600)</name>
    <name type="common">Maize ear and stalk rot fungus</name>
    <name type="synonym">Fusarium verticillioides</name>
    <dbReference type="NCBI Taxonomy" id="334819"/>
    <lineage>
        <taxon>Eukaryota</taxon>
        <taxon>Fungi</taxon>
        <taxon>Dikarya</taxon>
        <taxon>Ascomycota</taxon>
        <taxon>Pezizomycotina</taxon>
        <taxon>Sordariomycetes</taxon>
        <taxon>Hypocreomycetidae</taxon>
        <taxon>Hypocreales</taxon>
        <taxon>Nectriaceae</taxon>
        <taxon>Fusarium</taxon>
        <taxon>Fusarium fujikuroi species complex</taxon>
    </lineage>
</organism>
<dbReference type="GeneID" id="30061298"/>
<dbReference type="EMBL" id="CM000582">
    <property type="protein sequence ID" value="EWG40907.1"/>
    <property type="molecule type" value="Genomic_DNA"/>
</dbReference>
<dbReference type="VEuPathDB" id="FungiDB:FVEG_03137"/>
<name>W7M7P3_GIBM7</name>
<reference evidence="1 2" key="1">
    <citation type="journal article" date="2010" name="Nature">
        <title>Comparative genomics reveals mobile pathogenicity chromosomes in Fusarium.</title>
        <authorList>
            <person name="Ma L.J."/>
            <person name="van der Does H.C."/>
            <person name="Borkovich K.A."/>
            <person name="Coleman J.J."/>
            <person name="Daboussi M.J."/>
            <person name="Di Pietro A."/>
            <person name="Dufresne M."/>
            <person name="Freitag M."/>
            <person name="Grabherr M."/>
            <person name="Henrissat B."/>
            <person name="Houterman P.M."/>
            <person name="Kang S."/>
            <person name="Shim W.B."/>
            <person name="Woloshuk C."/>
            <person name="Xie X."/>
            <person name="Xu J.R."/>
            <person name="Antoniw J."/>
            <person name="Baker S.E."/>
            <person name="Bluhm B.H."/>
            <person name="Breakspear A."/>
            <person name="Brown D.W."/>
            <person name="Butchko R.A."/>
            <person name="Chapman S."/>
            <person name="Coulson R."/>
            <person name="Coutinho P.M."/>
            <person name="Danchin E.G."/>
            <person name="Diener A."/>
            <person name="Gale L.R."/>
            <person name="Gardiner D.M."/>
            <person name="Goff S."/>
            <person name="Hammond-Kosack K.E."/>
            <person name="Hilburn K."/>
            <person name="Hua-Van A."/>
            <person name="Jonkers W."/>
            <person name="Kazan K."/>
            <person name="Kodira C.D."/>
            <person name="Koehrsen M."/>
            <person name="Kumar L."/>
            <person name="Lee Y.H."/>
            <person name="Li L."/>
            <person name="Manners J.M."/>
            <person name="Miranda-Saavedra D."/>
            <person name="Mukherjee M."/>
            <person name="Park G."/>
            <person name="Park J."/>
            <person name="Park S.Y."/>
            <person name="Proctor R.H."/>
            <person name="Regev A."/>
            <person name="Ruiz-Roldan M.C."/>
            <person name="Sain D."/>
            <person name="Sakthikumar S."/>
            <person name="Sykes S."/>
            <person name="Schwartz D.C."/>
            <person name="Turgeon B.G."/>
            <person name="Wapinski I."/>
            <person name="Yoder O."/>
            <person name="Young S."/>
            <person name="Zeng Q."/>
            <person name="Zhou S."/>
            <person name="Galagan J."/>
            <person name="Cuomo C.A."/>
            <person name="Kistler H.C."/>
            <person name="Rep M."/>
        </authorList>
    </citation>
    <scope>NUCLEOTIDE SEQUENCE [LARGE SCALE GENOMIC DNA]</scope>
    <source>
        <strain evidence="2">M3125 / FGSC 7600</strain>
    </source>
</reference>
<dbReference type="Proteomes" id="UP000009096">
    <property type="component" value="Chromosome 5"/>
</dbReference>
<dbReference type="EMBL" id="DS022244">
    <property type="protein sequence ID" value="EWG40907.1"/>
    <property type="molecule type" value="Genomic_DNA"/>
</dbReference>
<dbReference type="RefSeq" id="XP_018747098.1">
    <property type="nucleotide sequence ID" value="XM_018890728.1"/>
</dbReference>
<dbReference type="KEGG" id="fvr:FVEG_03137"/>
<evidence type="ECO:0000313" key="1">
    <source>
        <dbReference type="EMBL" id="EWG40907.1"/>
    </source>
</evidence>
<sequence length="172" mass="19117">MVNHNAAQKKPAEPVLMNPAYISLECKRAKSFMSGCCPRVSRFLVTHLGSLTSGQQRLLPLIIDASFLYLVELSSTMDQMTLPSTAPTHNEREEAAQILTDMSDQGPPQHPQAPYSCLYLQWLQKTTLTLFDNPRGQTATGAIKAENSILTSNSQSDHIYNATQIYQSHTTY</sequence>
<gene>
    <name evidence="1" type="ORF">FVEG_03137</name>
</gene>
<proteinExistence type="predicted"/>
<dbReference type="AlphaFoldDB" id="W7M7P3"/>
<accession>W7M7P3</accession>
<keyword evidence="2" id="KW-1185">Reference proteome</keyword>